<dbReference type="EMBL" id="NCKW01004967">
    <property type="protein sequence ID" value="POM73941.1"/>
    <property type="molecule type" value="Genomic_DNA"/>
</dbReference>
<dbReference type="Proteomes" id="UP000237271">
    <property type="component" value="Unassembled WGS sequence"/>
</dbReference>
<proteinExistence type="predicted"/>
<protein>
    <submittedName>
        <fullName evidence="1">Uncharacterized protein</fullName>
    </submittedName>
</protein>
<evidence type="ECO:0000313" key="1">
    <source>
        <dbReference type="EMBL" id="POM73941.1"/>
    </source>
</evidence>
<reference evidence="1 2" key="1">
    <citation type="journal article" date="2017" name="Genome Biol. Evol.">
        <title>Phytophthora megakarya and P. palmivora, closely related causal agents of cacao black pod rot, underwent increases in genome sizes and gene numbers by different mechanisms.</title>
        <authorList>
            <person name="Ali S.S."/>
            <person name="Shao J."/>
            <person name="Lary D.J."/>
            <person name="Kronmiller B."/>
            <person name="Shen D."/>
            <person name="Strem M.D."/>
            <person name="Amoako-Attah I."/>
            <person name="Akrofi A.Y."/>
            <person name="Begoude B.A."/>
            <person name="Ten Hoopen G.M."/>
            <person name="Coulibaly K."/>
            <person name="Kebe B.I."/>
            <person name="Melnick R.L."/>
            <person name="Guiltinan M.J."/>
            <person name="Tyler B.M."/>
            <person name="Meinhardt L.W."/>
            <person name="Bailey B.A."/>
        </authorList>
    </citation>
    <scope>NUCLEOTIDE SEQUENCE [LARGE SCALE GENOMIC DNA]</scope>
    <source>
        <strain evidence="2">sbr112.9</strain>
    </source>
</reference>
<organism evidence="1 2">
    <name type="scientific">Phytophthora palmivora</name>
    <dbReference type="NCBI Taxonomy" id="4796"/>
    <lineage>
        <taxon>Eukaryota</taxon>
        <taxon>Sar</taxon>
        <taxon>Stramenopiles</taxon>
        <taxon>Oomycota</taxon>
        <taxon>Peronosporomycetes</taxon>
        <taxon>Peronosporales</taxon>
        <taxon>Peronosporaceae</taxon>
        <taxon>Phytophthora</taxon>
    </lineage>
</organism>
<sequence length="71" mass="8301">MEVPPLPCFKRVCTYFQGHYIFTNIYESKRLLGWAHLALINLVPFGYRQYDILMVQGRASGVLLLVYYVLT</sequence>
<keyword evidence="2" id="KW-1185">Reference proteome</keyword>
<comment type="caution">
    <text evidence="1">The sequence shown here is derived from an EMBL/GenBank/DDBJ whole genome shotgun (WGS) entry which is preliminary data.</text>
</comment>
<evidence type="ECO:0000313" key="2">
    <source>
        <dbReference type="Proteomes" id="UP000237271"/>
    </source>
</evidence>
<dbReference type="AlphaFoldDB" id="A0A2P4Y804"/>
<accession>A0A2P4Y804</accession>
<gene>
    <name evidence="1" type="ORF">PHPALM_9165</name>
</gene>
<name>A0A2P4Y804_9STRA</name>